<accession>A0A504X9I9</accession>
<dbReference type="VEuPathDB" id="TriTrypDB:LdCL_120006800"/>
<name>A0A504X9I9_LEIDO</name>
<reference evidence="3" key="1">
    <citation type="submission" date="2019-02" db="EMBL/GenBank/DDBJ databases">
        <title>FDA dAtabase for Regulatory Grade micrObial Sequences (FDA-ARGOS): Supporting development and validation of Infectious Disease Dx tests.</title>
        <authorList>
            <person name="Duncan R."/>
            <person name="Fisher C."/>
            <person name="Tallon L."/>
            <person name="Sadzewicz L."/>
            <person name="Sengamalay N."/>
            <person name="Ott S."/>
            <person name="Godinez A."/>
            <person name="Nagaraj S."/>
            <person name="Vavikolanu K."/>
            <person name="Vyas G."/>
            <person name="Nadendla S."/>
            <person name="Aluvathingal J."/>
            <person name="Sichtig H."/>
        </authorList>
    </citation>
    <scope>NUCLEOTIDE SEQUENCE [LARGE SCALE GENOMIC DNA]</scope>
    <source>
        <strain evidence="3">FDAARGOS_360</strain>
    </source>
</reference>
<dbReference type="AlphaFoldDB" id="A0A504X9I9"/>
<feature type="compositionally biased region" description="Low complexity" evidence="1">
    <location>
        <begin position="75"/>
        <end position="89"/>
    </location>
</feature>
<gene>
    <name evidence="2" type="ORF">CGC20_23940</name>
</gene>
<dbReference type="Proteomes" id="UP000318821">
    <property type="component" value="Unassembled WGS sequence"/>
</dbReference>
<proteinExistence type="predicted"/>
<dbReference type="VEuPathDB" id="TriTrypDB:LDHU3_12.0250"/>
<dbReference type="VEuPathDB" id="TriTrypDB:LdBPK_120155.1"/>
<comment type="caution">
    <text evidence="2">The sequence shown here is derived from an EMBL/GenBank/DDBJ whole genome shotgun (WGS) entry which is preliminary data.</text>
</comment>
<protein>
    <submittedName>
        <fullName evidence="2">Uncharacterized protein</fullName>
    </submittedName>
</protein>
<evidence type="ECO:0000313" key="2">
    <source>
        <dbReference type="EMBL" id="TPP44265.1"/>
    </source>
</evidence>
<organism evidence="2 3">
    <name type="scientific">Leishmania donovani</name>
    <dbReference type="NCBI Taxonomy" id="5661"/>
    <lineage>
        <taxon>Eukaryota</taxon>
        <taxon>Discoba</taxon>
        <taxon>Euglenozoa</taxon>
        <taxon>Kinetoplastea</taxon>
        <taxon>Metakinetoplastina</taxon>
        <taxon>Trypanosomatida</taxon>
        <taxon>Trypanosomatidae</taxon>
        <taxon>Leishmaniinae</taxon>
        <taxon>Leishmania</taxon>
    </lineage>
</organism>
<evidence type="ECO:0000313" key="3">
    <source>
        <dbReference type="Proteomes" id="UP000318821"/>
    </source>
</evidence>
<feature type="region of interest" description="Disordered" evidence="1">
    <location>
        <begin position="65"/>
        <end position="96"/>
    </location>
</feature>
<evidence type="ECO:0000256" key="1">
    <source>
        <dbReference type="SAM" id="MobiDB-lite"/>
    </source>
</evidence>
<dbReference type="EMBL" id="RHLD01000031">
    <property type="protein sequence ID" value="TPP44265.1"/>
    <property type="molecule type" value="Genomic_DNA"/>
</dbReference>
<sequence length="452" mass="48122">MPASSRAFAPSSFDEPSSSHLGAFAPSRVAAARIIQAWVRRRREQQYAHRLLMCLHVMKVARTPDEPHCEDSVNPSASTTLPSATTSSSCPVEHGVPDEESRFTRLYEAVVEYESALRVENYTRRRLLDECCATSGAARRASQRTCRMLRQRHPALRSLSPSIEGMRSAGADRTLAARLLADSAMPAAERLKAYLSPALFAWWCASQGPSTSSAQVTAAAPLPTSAVASDVRPQPPPPLHTDESVAEVDEGAHGEGLEALYMDVIGQEGPANNREAAVNASYTREREAADRAALLRAQQATMAGRPCGFAAHGGAPSTDVLLGNASSLPPEEDDISLVLQPVLGGVAPRRGRGILEHLESEPSVTTSSATVDESCLQVGRETATRTCAVCELSGVFAGPHSRCINAVELQEEDELHPCGTCGALVHSYCACSGTTADTHYCCSHCCQGGDTV</sequence>